<dbReference type="InterPro" id="IPR010071">
    <property type="entry name" value="AA_adenyl_dom"/>
</dbReference>
<comment type="caution">
    <text evidence="3">The sequence shown here is derived from an EMBL/GenBank/DDBJ whole genome shotgun (WGS) entry which is preliminary data.</text>
</comment>
<keyword evidence="3" id="KW-0436">Ligase</keyword>
<feature type="domain" description="AMP-binding enzyme C-terminal" evidence="2">
    <location>
        <begin position="427"/>
        <end position="502"/>
    </location>
</feature>
<organism evidence="3 4">
    <name type="scientific">Catenulispora subtropica</name>
    <dbReference type="NCBI Taxonomy" id="450798"/>
    <lineage>
        <taxon>Bacteria</taxon>
        <taxon>Bacillati</taxon>
        <taxon>Actinomycetota</taxon>
        <taxon>Actinomycetes</taxon>
        <taxon>Catenulisporales</taxon>
        <taxon>Catenulisporaceae</taxon>
        <taxon>Catenulispora</taxon>
    </lineage>
</organism>
<reference evidence="4" key="1">
    <citation type="journal article" date="2019" name="Int. J. Syst. Evol. Microbiol.">
        <title>The Global Catalogue of Microorganisms (GCM) 10K type strain sequencing project: providing services to taxonomists for standard genome sequencing and annotation.</title>
        <authorList>
            <consortium name="The Broad Institute Genomics Platform"/>
            <consortium name="The Broad Institute Genome Sequencing Center for Infectious Disease"/>
            <person name="Wu L."/>
            <person name="Ma J."/>
        </authorList>
    </citation>
    <scope>NUCLEOTIDE SEQUENCE [LARGE SCALE GENOMIC DNA]</scope>
    <source>
        <strain evidence="4">JCM 16013</strain>
    </source>
</reference>
<dbReference type="Pfam" id="PF13193">
    <property type="entry name" value="AMP-binding_C"/>
    <property type="match status" value="1"/>
</dbReference>
<dbReference type="GO" id="GO:0016874">
    <property type="term" value="F:ligase activity"/>
    <property type="evidence" value="ECO:0007669"/>
    <property type="project" value="UniProtKB-KW"/>
</dbReference>
<gene>
    <name evidence="3" type="ORF">GCM10009838_51470</name>
</gene>
<proteinExistence type="predicted"/>
<dbReference type="SUPFAM" id="SSF56801">
    <property type="entry name" value="Acetyl-CoA synthetase-like"/>
    <property type="match status" value="1"/>
</dbReference>
<dbReference type="InterPro" id="IPR020845">
    <property type="entry name" value="AMP-binding_CS"/>
</dbReference>
<dbReference type="RefSeq" id="WP_344659678.1">
    <property type="nucleotide sequence ID" value="NZ_BAAAQM010000031.1"/>
</dbReference>
<dbReference type="PRINTS" id="PR00154">
    <property type="entry name" value="AMPBINDING"/>
</dbReference>
<dbReference type="PANTHER" id="PTHR45527:SF1">
    <property type="entry name" value="FATTY ACID SYNTHASE"/>
    <property type="match status" value="1"/>
</dbReference>
<evidence type="ECO:0000259" key="2">
    <source>
        <dbReference type="Pfam" id="PF13193"/>
    </source>
</evidence>
<dbReference type="PROSITE" id="PS00455">
    <property type="entry name" value="AMP_BINDING"/>
    <property type="match status" value="1"/>
</dbReference>
<dbReference type="InterPro" id="IPR000873">
    <property type="entry name" value="AMP-dep_synth/lig_dom"/>
</dbReference>
<feature type="domain" description="AMP-dependent synthetase/ligase" evidence="1">
    <location>
        <begin position="17"/>
        <end position="373"/>
    </location>
</feature>
<keyword evidence="4" id="KW-1185">Reference proteome</keyword>
<dbReference type="Gene3D" id="3.40.50.12780">
    <property type="entry name" value="N-terminal domain of ligase-like"/>
    <property type="match status" value="1"/>
</dbReference>
<sequence>MTKPEGNSGTLTALWAAAVRRDPEATAVSERQRRVGYGELDEISNCVARLLVERGPSRSEESLGRVGIWLNKSVEAIAAIYAVLRSGAAYVPIDPTGPPRRAAAVLSDCAASWLITTPERAESLRACAPELMERVSVLCVGAEWEEALTEYAGAERVYVPTSPDDVAYILYTSGSTGTPKGVVLTHANARAFVDWAAGELELTAADVLSSHAPLHFDLSILDVFGAVACGGSVALVPDSWTGLGAGLVRFVREQDVSVWYSVPSALRRMADAAGGGELADTRLRVVAFAGEEYPVRHLRALRDVVPASSVLYNLYGPTETNVCTFHRLGPEDLAADAPAAPPIGRPCPYATELVIEATGELCIGGASVMRGYWNDPAKTDASVIQTERGSFYRTGDIVRRRDDGCLLYVGRKDTMVKVKGHRIELGEIEAVLELRPEVAEAVCVVAPDEAGTARIVAFVTAARGGGPDERALRRHTREYLPTYMVPEKIEVVSSLAYTSTGKVDRRSLMAAAGS</sequence>
<dbReference type="Gene3D" id="3.30.300.30">
    <property type="match status" value="1"/>
</dbReference>
<protein>
    <submittedName>
        <fullName evidence="3">D-alanine--poly(Phosphoribitol) ligase</fullName>
    </submittedName>
</protein>
<dbReference type="CDD" id="cd05930">
    <property type="entry name" value="A_NRPS"/>
    <property type="match status" value="1"/>
</dbReference>
<dbReference type="InterPro" id="IPR045851">
    <property type="entry name" value="AMP-bd_C_sf"/>
</dbReference>
<dbReference type="NCBIfam" id="TIGR01733">
    <property type="entry name" value="AA-adenyl-dom"/>
    <property type="match status" value="1"/>
</dbReference>
<name>A0ABP5DSR3_9ACTN</name>
<dbReference type="Proteomes" id="UP001499854">
    <property type="component" value="Unassembled WGS sequence"/>
</dbReference>
<dbReference type="Pfam" id="PF00501">
    <property type="entry name" value="AMP-binding"/>
    <property type="match status" value="1"/>
</dbReference>
<dbReference type="InterPro" id="IPR042099">
    <property type="entry name" value="ANL_N_sf"/>
</dbReference>
<accession>A0ABP5DSR3</accession>
<evidence type="ECO:0000259" key="1">
    <source>
        <dbReference type="Pfam" id="PF00501"/>
    </source>
</evidence>
<dbReference type="EMBL" id="BAAAQM010000031">
    <property type="protein sequence ID" value="GAA1983445.1"/>
    <property type="molecule type" value="Genomic_DNA"/>
</dbReference>
<dbReference type="PANTHER" id="PTHR45527">
    <property type="entry name" value="NONRIBOSOMAL PEPTIDE SYNTHETASE"/>
    <property type="match status" value="1"/>
</dbReference>
<evidence type="ECO:0000313" key="3">
    <source>
        <dbReference type="EMBL" id="GAA1983445.1"/>
    </source>
</evidence>
<dbReference type="InterPro" id="IPR020459">
    <property type="entry name" value="AMP-binding"/>
</dbReference>
<dbReference type="InterPro" id="IPR025110">
    <property type="entry name" value="AMP-bd_C"/>
</dbReference>
<evidence type="ECO:0000313" key="4">
    <source>
        <dbReference type="Proteomes" id="UP001499854"/>
    </source>
</evidence>